<dbReference type="AlphaFoldDB" id="L9US94"/>
<comment type="caution">
    <text evidence="3">The sequence shown here is derived from an EMBL/GenBank/DDBJ whole genome shotgun (WGS) entry which is preliminary data.</text>
</comment>
<dbReference type="InterPro" id="IPR055972">
    <property type="entry name" value="DUF7550"/>
</dbReference>
<keyword evidence="2" id="KW-1133">Transmembrane helix</keyword>
<evidence type="ECO:0000313" key="3">
    <source>
        <dbReference type="EMBL" id="ELY27566.1"/>
    </source>
</evidence>
<proteinExistence type="predicted"/>
<dbReference type="PATRIC" id="fig|309800.29.peg.2598"/>
<evidence type="ECO:0000313" key="4">
    <source>
        <dbReference type="Proteomes" id="UP000011532"/>
    </source>
</evidence>
<sequence>MYREPVAPRMSDDHDHGHDDHHEDEQDGRVTSPMQEFSMSQVTTGVLVFVVGLVVTFGIPLALA</sequence>
<evidence type="ECO:0000256" key="1">
    <source>
        <dbReference type="SAM" id="MobiDB-lite"/>
    </source>
</evidence>
<keyword evidence="2" id="KW-0472">Membrane</keyword>
<gene>
    <name evidence="3" type="ORF">C498_13524</name>
</gene>
<feature type="region of interest" description="Disordered" evidence="1">
    <location>
        <begin position="1"/>
        <end position="36"/>
    </location>
</feature>
<feature type="compositionally biased region" description="Basic and acidic residues" evidence="1">
    <location>
        <begin position="10"/>
        <end position="28"/>
    </location>
</feature>
<protein>
    <submittedName>
        <fullName evidence="3">Uncharacterized protein</fullName>
    </submittedName>
</protein>
<dbReference type="EMBL" id="AOHU01000092">
    <property type="protein sequence ID" value="ELY27566.1"/>
    <property type="molecule type" value="Genomic_DNA"/>
</dbReference>
<evidence type="ECO:0000256" key="2">
    <source>
        <dbReference type="SAM" id="Phobius"/>
    </source>
</evidence>
<accession>L9US94</accession>
<name>L9US94_HALVD</name>
<feature type="transmembrane region" description="Helical" evidence="2">
    <location>
        <begin position="42"/>
        <end position="63"/>
    </location>
</feature>
<organism evidence="3 4">
    <name type="scientific">Haloferax volcanii (strain ATCC 29605 / DSM 3757 / JCM 8879 / NBRC 14742 / NCIMB 2012 / VKM B-1768 / DS2)</name>
    <name type="common">Halobacterium volcanii</name>
    <dbReference type="NCBI Taxonomy" id="309800"/>
    <lineage>
        <taxon>Archaea</taxon>
        <taxon>Methanobacteriati</taxon>
        <taxon>Methanobacteriota</taxon>
        <taxon>Stenosarchaea group</taxon>
        <taxon>Halobacteria</taxon>
        <taxon>Halobacteriales</taxon>
        <taxon>Haloferacaceae</taxon>
        <taxon>Haloferax</taxon>
    </lineage>
</organism>
<keyword evidence="2" id="KW-0812">Transmembrane</keyword>
<reference evidence="3 4" key="2">
    <citation type="journal article" date="2014" name="PLoS Genet.">
        <title>Phylogenetically driven sequencing of extremely halophilic archaea reveals strategies for static and dynamic osmo-response.</title>
        <authorList>
            <person name="Becker E.A."/>
            <person name="Seitzer P.M."/>
            <person name="Tritt A."/>
            <person name="Larsen D."/>
            <person name="Krusor M."/>
            <person name="Yao A.I."/>
            <person name="Wu D."/>
            <person name="Madern D."/>
            <person name="Eisen J.A."/>
            <person name="Darling A.E."/>
            <person name="Facciotti M.T."/>
        </authorList>
    </citation>
    <scope>NUCLEOTIDE SEQUENCE [LARGE SCALE GENOMIC DNA]</scope>
    <source>
        <strain evidence="4">ATCC 29605 / DSM 3757 / JCM 8879 / NBRC 14742 / NCIMB 2012 / VKM B-1768 / DS2</strain>
    </source>
</reference>
<reference evidence="4" key="1">
    <citation type="submission" date="2012-11" db="EMBL/GenBank/DDBJ databases">
        <authorList>
            <person name="Becker E.A."/>
            <person name="Seitzer P."/>
            <person name="Tritt A."/>
            <person name="Larsen D."/>
            <person name="Yao A."/>
            <person name="Wu D."/>
            <person name="Darling A."/>
            <person name="Eisen J.A."/>
            <person name="Facciotti M.T."/>
        </authorList>
    </citation>
    <scope>NUCLEOTIDE SEQUENCE [LARGE SCALE GENOMIC DNA]</scope>
    <source>
        <strain evidence="4">ATCC 29605 / DSM 3757 / JCM 8879 / NBRC 14742 / NCIMB 2012 / VKM B-1768 / DS2</strain>
    </source>
</reference>
<dbReference type="Pfam" id="PF24418">
    <property type="entry name" value="DUF7550"/>
    <property type="match status" value="1"/>
</dbReference>
<dbReference type="Proteomes" id="UP000011532">
    <property type="component" value="Unassembled WGS sequence"/>
</dbReference>